<evidence type="ECO:0000313" key="7">
    <source>
        <dbReference type="Proteomes" id="UP000012073"/>
    </source>
</evidence>
<organism evidence="6 7">
    <name type="scientific">Chondrus crispus</name>
    <name type="common">Carrageen Irish moss</name>
    <name type="synonym">Polymorpha crispa</name>
    <dbReference type="NCBI Taxonomy" id="2769"/>
    <lineage>
        <taxon>Eukaryota</taxon>
        <taxon>Rhodophyta</taxon>
        <taxon>Florideophyceae</taxon>
        <taxon>Rhodymeniophycidae</taxon>
        <taxon>Gigartinales</taxon>
        <taxon>Gigartinaceae</taxon>
        <taxon>Chondrus</taxon>
    </lineage>
</organism>
<evidence type="ECO:0000259" key="5">
    <source>
        <dbReference type="SMART" id="SM00363"/>
    </source>
</evidence>
<dbReference type="OMA" id="QGKYHQV"/>
<dbReference type="PROSITE" id="PS50889">
    <property type="entry name" value="S4"/>
    <property type="match status" value="1"/>
</dbReference>
<dbReference type="AlphaFoldDB" id="R7Q3W5"/>
<dbReference type="PANTHER" id="PTHR47683">
    <property type="entry name" value="PSEUDOURIDINE SYNTHASE FAMILY PROTEIN-RELATED"/>
    <property type="match status" value="1"/>
</dbReference>
<dbReference type="CDD" id="cd00165">
    <property type="entry name" value="S4"/>
    <property type="match status" value="1"/>
</dbReference>
<keyword evidence="2" id="KW-0413">Isomerase</keyword>
<dbReference type="InterPro" id="IPR020094">
    <property type="entry name" value="TruA/RsuA/RluB/E/F_N"/>
</dbReference>
<dbReference type="Gene3D" id="3.10.290.10">
    <property type="entry name" value="RNA-binding S4 domain"/>
    <property type="match status" value="1"/>
</dbReference>
<evidence type="ECO:0000256" key="2">
    <source>
        <dbReference type="ARBA" id="ARBA00023235"/>
    </source>
</evidence>
<dbReference type="InterPro" id="IPR036986">
    <property type="entry name" value="S4_RNA-bd_sf"/>
</dbReference>
<dbReference type="Pfam" id="PF01479">
    <property type="entry name" value="S4"/>
    <property type="match status" value="1"/>
</dbReference>
<dbReference type="GO" id="GO:0006364">
    <property type="term" value="P:rRNA processing"/>
    <property type="evidence" value="ECO:0007669"/>
    <property type="project" value="UniProtKB-ARBA"/>
</dbReference>
<comment type="similarity">
    <text evidence="1">Belongs to the pseudouridine synthase RsuA family.</text>
</comment>
<dbReference type="GO" id="GO:0003723">
    <property type="term" value="F:RNA binding"/>
    <property type="evidence" value="ECO:0007669"/>
    <property type="project" value="UniProtKB-KW"/>
</dbReference>
<dbReference type="Gene3D" id="3.30.70.1560">
    <property type="entry name" value="Alpha-L RNA-binding motif"/>
    <property type="match status" value="1"/>
</dbReference>
<proteinExistence type="inferred from homology"/>
<dbReference type="Gramene" id="CDF32175">
    <property type="protein sequence ID" value="CDF32175"/>
    <property type="gene ID" value="CHC_T00001402001"/>
</dbReference>
<dbReference type="RefSeq" id="XP_005711840.1">
    <property type="nucleotide sequence ID" value="XM_005711783.1"/>
</dbReference>
<dbReference type="InterPro" id="IPR042092">
    <property type="entry name" value="PsdUridine_s_RsuA/RluB/E/F_cat"/>
</dbReference>
<keyword evidence="7" id="KW-1185">Reference proteome</keyword>
<sequence length="365" mass="41004">MHCLCKTCTYTVQDDFRILNVRLSSGCFTPERLFFLLQPRHPNAMFGVAFSLALPVERLKHSLPARAVSHRPALVCSASWKRQNPEKRRRSPLKASHGPKTSLDRRPRVDLGEAERLQKVMSRLGVASRRKSEELIAEGKVRVNGRIVKGQGTLVNSRKDRITVNGKELTLQDRAVWMAVHKPTGYLSLPRDGNRKSIMDLIPPKKRNGLITVGGIDDEHSGIVILTNERGQVPMQSSPQNRHVKEWRVDCEGAVSNAAVDALRRGVHLKGELSKCLAADVQIVGSERVQLALGVNKTLTRMEVRVRESRRRLIRRLFEHVGLQVFHASRKSFGPVHLGSLKRGDFRYLTPKEVKALTRGTNAAK</sequence>
<dbReference type="InterPro" id="IPR002942">
    <property type="entry name" value="S4_RNA-bd"/>
</dbReference>
<dbReference type="OrthoDB" id="440619at2759"/>
<dbReference type="InterPro" id="IPR020103">
    <property type="entry name" value="PsdUridine_synth_cat_dom_sf"/>
</dbReference>
<dbReference type="GO" id="GO:0001522">
    <property type="term" value="P:pseudouridine synthesis"/>
    <property type="evidence" value="ECO:0007669"/>
    <property type="project" value="InterPro"/>
</dbReference>
<protein>
    <recommendedName>
        <fullName evidence="5">RNA-binding S4 domain-containing protein</fullName>
    </recommendedName>
</protein>
<dbReference type="SUPFAM" id="SSF55120">
    <property type="entry name" value="Pseudouridine synthase"/>
    <property type="match status" value="1"/>
</dbReference>
<evidence type="ECO:0000313" key="6">
    <source>
        <dbReference type="EMBL" id="CDF32175.1"/>
    </source>
</evidence>
<dbReference type="GeneID" id="17319534"/>
<evidence type="ECO:0000256" key="4">
    <source>
        <dbReference type="SAM" id="MobiDB-lite"/>
    </source>
</evidence>
<dbReference type="InterPro" id="IPR050343">
    <property type="entry name" value="RsuA_PseudoU_synthase"/>
</dbReference>
<keyword evidence="3" id="KW-0694">RNA-binding</keyword>
<evidence type="ECO:0000256" key="1">
    <source>
        <dbReference type="ARBA" id="ARBA00008348"/>
    </source>
</evidence>
<dbReference type="FunFam" id="3.10.290.10:FF:000003">
    <property type="entry name" value="Pseudouridine synthase"/>
    <property type="match status" value="1"/>
</dbReference>
<feature type="region of interest" description="Disordered" evidence="4">
    <location>
        <begin position="79"/>
        <end position="110"/>
    </location>
</feature>
<dbReference type="KEGG" id="ccp:CHC_T00001402001"/>
<dbReference type="SMART" id="SM00363">
    <property type="entry name" value="S4"/>
    <property type="match status" value="1"/>
</dbReference>
<dbReference type="GO" id="GO:0009982">
    <property type="term" value="F:pseudouridine synthase activity"/>
    <property type="evidence" value="ECO:0007669"/>
    <property type="project" value="InterPro"/>
</dbReference>
<dbReference type="PhylomeDB" id="R7Q3W5"/>
<dbReference type="STRING" id="2769.R7Q3W5"/>
<gene>
    <name evidence="6" type="ORF">CHC_T00001402001</name>
</gene>
<dbReference type="SUPFAM" id="SSF55174">
    <property type="entry name" value="Alpha-L RNA-binding motif"/>
    <property type="match status" value="1"/>
</dbReference>
<dbReference type="Proteomes" id="UP000012073">
    <property type="component" value="Unassembled WGS sequence"/>
</dbReference>
<name>R7Q3W5_CHOCR</name>
<reference evidence="7" key="1">
    <citation type="journal article" date="2013" name="Proc. Natl. Acad. Sci. U.S.A.">
        <title>Genome structure and metabolic features in the red seaweed Chondrus crispus shed light on evolution of the Archaeplastida.</title>
        <authorList>
            <person name="Collen J."/>
            <person name="Porcel B."/>
            <person name="Carre W."/>
            <person name="Ball S.G."/>
            <person name="Chaparro C."/>
            <person name="Tonon T."/>
            <person name="Barbeyron T."/>
            <person name="Michel G."/>
            <person name="Noel B."/>
            <person name="Valentin K."/>
            <person name="Elias M."/>
            <person name="Artiguenave F."/>
            <person name="Arun A."/>
            <person name="Aury J.M."/>
            <person name="Barbosa-Neto J.F."/>
            <person name="Bothwell J.H."/>
            <person name="Bouget F.Y."/>
            <person name="Brillet L."/>
            <person name="Cabello-Hurtado F."/>
            <person name="Capella-Gutierrez S."/>
            <person name="Charrier B."/>
            <person name="Cladiere L."/>
            <person name="Cock J.M."/>
            <person name="Coelho S.M."/>
            <person name="Colleoni C."/>
            <person name="Czjzek M."/>
            <person name="Da Silva C."/>
            <person name="Delage L."/>
            <person name="Denoeud F."/>
            <person name="Deschamps P."/>
            <person name="Dittami S.M."/>
            <person name="Gabaldon T."/>
            <person name="Gachon C.M."/>
            <person name="Groisillier A."/>
            <person name="Herve C."/>
            <person name="Jabbari K."/>
            <person name="Katinka M."/>
            <person name="Kloareg B."/>
            <person name="Kowalczyk N."/>
            <person name="Labadie K."/>
            <person name="Leblanc C."/>
            <person name="Lopez P.J."/>
            <person name="McLachlan D.H."/>
            <person name="Meslet-Cladiere L."/>
            <person name="Moustafa A."/>
            <person name="Nehr Z."/>
            <person name="Nyvall Collen P."/>
            <person name="Panaud O."/>
            <person name="Partensky F."/>
            <person name="Poulain J."/>
            <person name="Rensing S.A."/>
            <person name="Rousvoal S."/>
            <person name="Samson G."/>
            <person name="Symeonidi A."/>
            <person name="Weissenbach J."/>
            <person name="Zambounis A."/>
            <person name="Wincker P."/>
            <person name="Boyen C."/>
        </authorList>
    </citation>
    <scope>NUCLEOTIDE SEQUENCE [LARGE SCALE GENOMIC DNA]</scope>
    <source>
        <strain evidence="7">cv. Stackhouse</strain>
    </source>
</reference>
<feature type="domain" description="RNA-binding S4" evidence="5">
    <location>
        <begin position="115"/>
        <end position="175"/>
    </location>
</feature>
<dbReference type="EMBL" id="HG001459">
    <property type="protein sequence ID" value="CDF32175.1"/>
    <property type="molecule type" value="Genomic_DNA"/>
</dbReference>
<evidence type="ECO:0000256" key="3">
    <source>
        <dbReference type="PROSITE-ProRule" id="PRU00182"/>
    </source>
</evidence>
<dbReference type="PANTHER" id="PTHR47683:SF2">
    <property type="entry name" value="RNA-BINDING S4 DOMAIN-CONTAINING PROTEIN"/>
    <property type="match status" value="1"/>
</dbReference>
<accession>R7Q3W5</accession>
<dbReference type="Gene3D" id="3.30.70.580">
    <property type="entry name" value="Pseudouridine synthase I, catalytic domain, N-terminal subdomain"/>
    <property type="match status" value="1"/>
</dbReference>